<proteinExistence type="predicted"/>
<evidence type="ECO:0000313" key="2">
    <source>
        <dbReference type="EMBL" id="KAK5836171.1"/>
    </source>
</evidence>
<reference evidence="2 3" key="1">
    <citation type="submission" date="2023-03" db="EMBL/GenBank/DDBJ databases">
        <title>WGS of Gossypium arboreum.</title>
        <authorList>
            <person name="Yu D."/>
        </authorList>
    </citation>
    <scope>NUCLEOTIDE SEQUENCE [LARGE SCALE GENOMIC DNA]</scope>
    <source>
        <tissue evidence="2">Leaf</tissue>
    </source>
</reference>
<organism evidence="2 3">
    <name type="scientific">Gossypium arboreum</name>
    <name type="common">Tree cotton</name>
    <name type="synonym">Gossypium nanking</name>
    <dbReference type="NCBI Taxonomy" id="29729"/>
    <lineage>
        <taxon>Eukaryota</taxon>
        <taxon>Viridiplantae</taxon>
        <taxon>Streptophyta</taxon>
        <taxon>Embryophyta</taxon>
        <taxon>Tracheophyta</taxon>
        <taxon>Spermatophyta</taxon>
        <taxon>Magnoliopsida</taxon>
        <taxon>eudicotyledons</taxon>
        <taxon>Gunneridae</taxon>
        <taxon>Pentapetalae</taxon>
        <taxon>rosids</taxon>
        <taxon>malvids</taxon>
        <taxon>Malvales</taxon>
        <taxon>Malvaceae</taxon>
        <taxon>Malvoideae</taxon>
        <taxon>Gossypium</taxon>
    </lineage>
</organism>
<feature type="compositionally biased region" description="Polar residues" evidence="1">
    <location>
        <begin position="1"/>
        <end position="10"/>
    </location>
</feature>
<protein>
    <recommendedName>
        <fullName evidence="4">CCHC-type domain-containing protein</fullName>
    </recommendedName>
</protein>
<accession>A0ABR0QA86</accession>
<dbReference type="Proteomes" id="UP001358586">
    <property type="component" value="Chromosome 4"/>
</dbReference>
<evidence type="ECO:0000256" key="1">
    <source>
        <dbReference type="SAM" id="MobiDB-lite"/>
    </source>
</evidence>
<dbReference type="EMBL" id="JARKNE010000004">
    <property type="protein sequence ID" value="KAK5836171.1"/>
    <property type="molecule type" value="Genomic_DNA"/>
</dbReference>
<gene>
    <name evidence="2" type="ORF">PVK06_011927</name>
</gene>
<keyword evidence="3" id="KW-1185">Reference proteome</keyword>
<comment type="caution">
    <text evidence="2">The sequence shown here is derived from an EMBL/GenBank/DDBJ whole genome shotgun (WGS) entry which is preliminary data.</text>
</comment>
<name>A0ABR0QA86_GOSAR</name>
<sequence length="112" mass="12257">MVNKTISAQEVPSYAEQPPPGMFHLSRGSYNSYHGQGRGRCGGSARPQYQICGKFGHLAQRCFYRYDSVSDGEGENHGMRDDSECSSWVGYASHVGQKPIIAYMCCADGGSH</sequence>
<evidence type="ECO:0000313" key="3">
    <source>
        <dbReference type="Proteomes" id="UP001358586"/>
    </source>
</evidence>
<feature type="region of interest" description="Disordered" evidence="1">
    <location>
        <begin position="1"/>
        <end position="20"/>
    </location>
</feature>
<evidence type="ECO:0008006" key="4">
    <source>
        <dbReference type="Google" id="ProtNLM"/>
    </source>
</evidence>